<dbReference type="EMBL" id="BMAO01022521">
    <property type="protein sequence ID" value="GFQ82449.1"/>
    <property type="molecule type" value="Genomic_DNA"/>
</dbReference>
<dbReference type="Proteomes" id="UP000887116">
    <property type="component" value="Unassembled WGS sequence"/>
</dbReference>
<evidence type="ECO:0000313" key="3">
    <source>
        <dbReference type="Proteomes" id="UP000887116"/>
    </source>
</evidence>
<protein>
    <submittedName>
        <fullName evidence="2">Uncharacterized protein</fullName>
    </submittedName>
</protein>
<proteinExistence type="predicted"/>
<comment type="caution">
    <text evidence="2">The sequence shown here is derived from an EMBL/GenBank/DDBJ whole genome shotgun (WGS) entry which is preliminary data.</text>
</comment>
<accession>A0A8X6LJL4</accession>
<dbReference type="EMBL" id="BMAO01007043">
    <property type="protein sequence ID" value="GFR13196.1"/>
    <property type="molecule type" value="Genomic_DNA"/>
</dbReference>
<evidence type="ECO:0000313" key="2">
    <source>
        <dbReference type="EMBL" id="GFR13196.1"/>
    </source>
</evidence>
<dbReference type="OrthoDB" id="6413151at2759"/>
<sequence length="89" mass="10175">MMSDVSMEFESCSILGMLVNVLSSVVVTKELQSFVLRRHGLTEYSPPQSVDCLDRAMDNSDVVVKDDGWTSREYRSRNRSIDRRIKSIT</sequence>
<organism evidence="2 3">
    <name type="scientific">Trichonephila clavata</name>
    <name type="common">Joro spider</name>
    <name type="synonym">Nephila clavata</name>
    <dbReference type="NCBI Taxonomy" id="2740835"/>
    <lineage>
        <taxon>Eukaryota</taxon>
        <taxon>Metazoa</taxon>
        <taxon>Ecdysozoa</taxon>
        <taxon>Arthropoda</taxon>
        <taxon>Chelicerata</taxon>
        <taxon>Arachnida</taxon>
        <taxon>Araneae</taxon>
        <taxon>Araneomorphae</taxon>
        <taxon>Entelegynae</taxon>
        <taxon>Araneoidea</taxon>
        <taxon>Nephilidae</taxon>
        <taxon>Trichonephila</taxon>
    </lineage>
</organism>
<evidence type="ECO:0000313" key="1">
    <source>
        <dbReference type="EMBL" id="GFQ82449.1"/>
    </source>
</evidence>
<keyword evidence="3" id="KW-1185">Reference proteome</keyword>
<gene>
    <name evidence="1" type="ORF">TNCT_10941</name>
    <name evidence="2" type="ORF">TNCT_617021</name>
</gene>
<dbReference type="AlphaFoldDB" id="A0A8X6LJL4"/>
<name>A0A8X6LJL4_TRICU</name>
<reference evidence="2" key="1">
    <citation type="submission" date="2020-07" db="EMBL/GenBank/DDBJ databases">
        <title>Multicomponent nature underlies the extraordinary mechanical properties of spider dragline silk.</title>
        <authorList>
            <person name="Kono N."/>
            <person name="Nakamura H."/>
            <person name="Mori M."/>
            <person name="Yoshida Y."/>
            <person name="Ohtoshi R."/>
            <person name="Malay A.D."/>
            <person name="Moran D.A.P."/>
            <person name="Tomita M."/>
            <person name="Numata K."/>
            <person name="Arakawa K."/>
        </authorList>
    </citation>
    <scope>NUCLEOTIDE SEQUENCE</scope>
</reference>